<dbReference type="InterPro" id="IPR008207">
    <property type="entry name" value="Sig_transdc_His_kin_Hpt_dom"/>
</dbReference>
<dbReference type="SMART" id="SM00073">
    <property type="entry name" value="HPT"/>
    <property type="match status" value="1"/>
</dbReference>
<dbReference type="RefSeq" id="WP_027313446.1">
    <property type="nucleotide sequence ID" value="NZ_JBHLZN010000001.1"/>
</dbReference>
<comment type="caution">
    <text evidence="4">The sequence shown here is derived from an EMBL/GenBank/DDBJ whole genome shotgun (WGS) entry which is preliminary data.</text>
</comment>
<evidence type="ECO:0000259" key="3">
    <source>
        <dbReference type="PROSITE" id="PS50894"/>
    </source>
</evidence>
<feature type="domain" description="HPt" evidence="3">
    <location>
        <begin position="20"/>
        <end position="115"/>
    </location>
</feature>
<keyword evidence="2" id="KW-0597">Phosphoprotein</keyword>
<evidence type="ECO:0000313" key="4">
    <source>
        <dbReference type="EMBL" id="MFB9884919.1"/>
    </source>
</evidence>
<keyword evidence="5" id="KW-1185">Reference proteome</keyword>
<keyword evidence="1" id="KW-0902">Two-component regulatory system</keyword>
<accession>A0ABV5Z6L2</accession>
<dbReference type="SUPFAM" id="SSF47226">
    <property type="entry name" value="Histidine-containing phosphotransfer domain, HPT domain"/>
    <property type="match status" value="1"/>
</dbReference>
<dbReference type="PROSITE" id="PS50894">
    <property type="entry name" value="HPT"/>
    <property type="match status" value="1"/>
</dbReference>
<evidence type="ECO:0000256" key="1">
    <source>
        <dbReference type="ARBA" id="ARBA00023012"/>
    </source>
</evidence>
<dbReference type="EMBL" id="JBHLZN010000001">
    <property type="protein sequence ID" value="MFB9884919.1"/>
    <property type="molecule type" value="Genomic_DNA"/>
</dbReference>
<dbReference type="Gene3D" id="1.20.120.160">
    <property type="entry name" value="HPT domain"/>
    <property type="match status" value="1"/>
</dbReference>
<dbReference type="Proteomes" id="UP001589628">
    <property type="component" value="Unassembled WGS sequence"/>
</dbReference>
<dbReference type="Pfam" id="PF01627">
    <property type="entry name" value="Hpt"/>
    <property type="match status" value="1"/>
</dbReference>
<reference evidence="4 5" key="1">
    <citation type="submission" date="2024-09" db="EMBL/GenBank/DDBJ databases">
        <authorList>
            <person name="Sun Q."/>
            <person name="Mori K."/>
        </authorList>
    </citation>
    <scope>NUCLEOTIDE SEQUENCE [LARGE SCALE GENOMIC DNA]</scope>
    <source>
        <strain evidence="4 5">ATCC 51285</strain>
    </source>
</reference>
<dbReference type="InterPro" id="IPR036641">
    <property type="entry name" value="HPT_dom_sf"/>
</dbReference>
<feature type="modified residue" description="Phosphohistidine" evidence="2">
    <location>
        <position position="59"/>
    </location>
</feature>
<gene>
    <name evidence="4" type="ORF">ACFFLH_00640</name>
</gene>
<evidence type="ECO:0000256" key="2">
    <source>
        <dbReference type="PROSITE-ProRule" id="PRU00110"/>
    </source>
</evidence>
<sequence length="115" mass="12857">MTQTALFDPKPLLELEEDTSTQTMRTFAKGYLQDAPHKVQELEAALNQADQAQVVKNAHDLKSSSAGVGLVELARVAKQMEASARIGQLKPVEILLKRNQHLLEQSWHVLANWLE</sequence>
<protein>
    <submittedName>
        <fullName evidence="4">Hpt domain-containing protein</fullName>
    </submittedName>
</protein>
<organism evidence="4 5">
    <name type="scientific">Balneatrix alpica</name>
    <dbReference type="NCBI Taxonomy" id="75684"/>
    <lineage>
        <taxon>Bacteria</taxon>
        <taxon>Pseudomonadati</taxon>
        <taxon>Pseudomonadota</taxon>
        <taxon>Gammaproteobacteria</taxon>
        <taxon>Oceanospirillales</taxon>
        <taxon>Balneatrichaceae</taxon>
        <taxon>Balneatrix</taxon>
    </lineage>
</organism>
<evidence type="ECO:0000313" key="5">
    <source>
        <dbReference type="Proteomes" id="UP001589628"/>
    </source>
</evidence>
<proteinExistence type="predicted"/>
<name>A0ABV5Z6L2_9GAMM</name>